<gene>
    <name evidence="3" type="ORF">TNCT_470351</name>
</gene>
<dbReference type="InterPro" id="IPR014710">
    <property type="entry name" value="RmlC-like_jellyroll"/>
</dbReference>
<feature type="coiled-coil region" evidence="1">
    <location>
        <begin position="32"/>
        <end position="59"/>
    </location>
</feature>
<evidence type="ECO:0000313" key="3">
    <source>
        <dbReference type="EMBL" id="GFQ74528.1"/>
    </source>
</evidence>
<organism evidence="3 4">
    <name type="scientific">Trichonephila clavata</name>
    <name type="common">Joro spider</name>
    <name type="synonym">Nephila clavata</name>
    <dbReference type="NCBI Taxonomy" id="2740835"/>
    <lineage>
        <taxon>Eukaryota</taxon>
        <taxon>Metazoa</taxon>
        <taxon>Ecdysozoa</taxon>
        <taxon>Arthropoda</taxon>
        <taxon>Chelicerata</taxon>
        <taxon>Arachnida</taxon>
        <taxon>Araneae</taxon>
        <taxon>Araneomorphae</taxon>
        <taxon>Entelegynae</taxon>
        <taxon>Araneoidea</taxon>
        <taxon>Nephilidae</taxon>
        <taxon>Trichonephila</taxon>
    </lineage>
</organism>
<dbReference type="SUPFAM" id="SSF51182">
    <property type="entry name" value="RmlC-like cupins"/>
    <property type="match status" value="1"/>
</dbReference>
<proteinExistence type="predicted"/>
<evidence type="ECO:0000256" key="1">
    <source>
        <dbReference type="SAM" id="Coils"/>
    </source>
</evidence>
<dbReference type="AlphaFoldDB" id="A0A8X6F9M2"/>
<dbReference type="Proteomes" id="UP000887116">
    <property type="component" value="Unassembled WGS sequence"/>
</dbReference>
<feature type="domain" description="DUF985" evidence="2">
    <location>
        <begin position="165"/>
        <end position="288"/>
    </location>
</feature>
<sequence>MIQLPEMYTLSASSLYELVKNQRDDYFSDQLREKMVQKISDLTASIETLKQEITNHDSNYKDFSSWDNTKENLQIIFQKLAKQRDDSIDETQKLKFDDWINRLESIILDTEELFSTNEIDLSGWDSNKNYLEEVLLSLERMGNKILSSDDVISCLKLIALNMYTSEQGHFKEFARGVNDEGKSFTCIFYFLRDGEVSYFHKLHNAKKPERSPEETWIWLAGRPVSLYTKDINLTQKVINEDNKDTTIPSNTWFAAEVANGNQNTTKVSKDEFSLVNCHCTPSFTLSSYHDLTENYKLAWESLIDIYQHSTEDGKKSIEKFLLLEEREKFVKASQEVSCQESKQLSLGLFFLTLSLFFFGLGI</sequence>
<comment type="caution">
    <text evidence="3">The sequence shown here is derived from an EMBL/GenBank/DDBJ whole genome shotgun (WGS) entry which is preliminary data.</text>
</comment>
<evidence type="ECO:0000313" key="4">
    <source>
        <dbReference type="Proteomes" id="UP000887116"/>
    </source>
</evidence>
<keyword evidence="1" id="KW-0175">Coiled coil</keyword>
<dbReference type="Pfam" id="PF06172">
    <property type="entry name" value="Cupin_5"/>
    <property type="match status" value="1"/>
</dbReference>
<dbReference type="InterPro" id="IPR009327">
    <property type="entry name" value="Cupin_DUF985"/>
</dbReference>
<name>A0A8X6F9M2_TRICU</name>
<keyword evidence="4" id="KW-1185">Reference proteome</keyword>
<dbReference type="OrthoDB" id="6446105at2759"/>
<dbReference type="Gene3D" id="2.60.120.10">
    <property type="entry name" value="Jelly Rolls"/>
    <property type="match status" value="1"/>
</dbReference>
<reference evidence="3" key="1">
    <citation type="submission" date="2020-07" db="EMBL/GenBank/DDBJ databases">
        <title>Multicomponent nature underlies the extraordinary mechanical properties of spider dragline silk.</title>
        <authorList>
            <person name="Kono N."/>
            <person name="Nakamura H."/>
            <person name="Mori M."/>
            <person name="Yoshida Y."/>
            <person name="Ohtoshi R."/>
            <person name="Malay A.D."/>
            <person name="Moran D.A.P."/>
            <person name="Tomita M."/>
            <person name="Numata K."/>
            <person name="Arakawa K."/>
        </authorList>
    </citation>
    <scope>NUCLEOTIDE SEQUENCE</scope>
</reference>
<dbReference type="PANTHER" id="PTHR33387">
    <property type="entry name" value="RMLC-LIKE JELLY ROLL FOLD PROTEIN"/>
    <property type="match status" value="1"/>
</dbReference>
<accession>A0A8X6F9M2</accession>
<dbReference type="InterPro" id="IPR039935">
    <property type="entry name" value="YML079W-like"/>
</dbReference>
<protein>
    <recommendedName>
        <fullName evidence="2">DUF985 domain-containing protein</fullName>
    </recommendedName>
</protein>
<dbReference type="EMBL" id="BMAO01031362">
    <property type="protein sequence ID" value="GFQ74528.1"/>
    <property type="molecule type" value="Genomic_DNA"/>
</dbReference>
<dbReference type="InterPro" id="IPR011051">
    <property type="entry name" value="RmlC_Cupin_sf"/>
</dbReference>
<evidence type="ECO:0000259" key="2">
    <source>
        <dbReference type="Pfam" id="PF06172"/>
    </source>
</evidence>
<dbReference type="PANTHER" id="PTHR33387:SF3">
    <property type="entry name" value="DUF985 DOMAIN-CONTAINING PROTEIN"/>
    <property type="match status" value="1"/>
</dbReference>